<evidence type="ECO:0000259" key="11">
    <source>
        <dbReference type="Pfam" id="PF18317"/>
    </source>
</evidence>
<comment type="caution">
    <text evidence="9">Lacks conserved residue(s) required for the propagation of feature annotation.</text>
</comment>
<feature type="binding site" evidence="9">
    <location>
        <position position="67"/>
    </location>
    <ligand>
        <name>shikimate</name>
        <dbReference type="ChEBI" id="CHEBI:36208"/>
    </ligand>
</feature>
<dbReference type="SUPFAM" id="SSF53223">
    <property type="entry name" value="Aminoacid dehydrogenase-like, N-terminal domain"/>
    <property type="match status" value="1"/>
</dbReference>
<dbReference type="InterPro" id="IPR022893">
    <property type="entry name" value="Shikimate_DH_fam"/>
</dbReference>
<keyword evidence="2 9" id="KW-0028">Amino-acid biosynthesis</keyword>
<feature type="binding site" evidence="9">
    <location>
        <position position="107"/>
    </location>
    <ligand>
        <name>shikimate</name>
        <dbReference type="ChEBI" id="CHEBI:36208"/>
    </ligand>
</feature>
<comment type="function">
    <text evidence="9">Involved in the biosynthesis of the chorismate, which leads to the biosynthesis of aromatic amino acids. Catalyzes the reversible NADPH linked reduction of 3-dehydroshikimate (DHSA) to yield shikimate (SA).</text>
</comment>
<dbReference type="InterPro" id="IPR011342">
    <property type="entry name" value="Shikimate_DH"/>
</dbReference>
<comment type="similarity">
    <text evidence="9">Belongs to the shikimate dehydrogenase family.</text>
</comment>
<keyword evidence="3 9" id="KW-0521">NADP</keyword>
<dbReference type="GO" id="GO:0019632">
    <property type="term" value="P:shikimate metabolic process"/>
    <property type="evidence" value="ECO:0007669"/>
    <property type="project" value="InterPro"/>
</dbReference>
<protein>
    <recommendedName>
        <fullName evidence="9">Shikimate dehydrogenase (NADP(+))</fullName>
        <shortName evidence="9">SDH</shortName>
        <ecNumber evidence="9">1.1.1.25</ecNumber>
    </recommendedName>
</protein>
<dbReference type="InterPro" id="IPR046346">
    <property type="entry name" value="Aminoacid_DH-like_N_sf"/>
</dbReference>
<feature type="binding site" evidence="9">
    <location>
        <position position="256"/>
    </location>
    <ligand>
        <name>NADP(+)</name>
        <dbReference type="ChEBI" id="CHEBI:58349"/>
    </ligand>
</feature>
<evidence type="ECO:0000256" key="1">
    <source>
        <dbReference type="ARBA" id="ARBA00004871"/>
    </source>
</evidence>
<dbReference type="GO" id="GO:0050661">
    <property type="term" value="F:NADP binding"/>
    <property type="evidence" value="ECO:0007669"/>
    <property type="project" value="InterPro"/>
</dbReference>
<comment type="catalytic activity">
    <reaction evidence="6">
        <text>L-quinate + NAD(+) = 3-dehydroquinate + NADH + H(+)</text>
        <dbReference type="Rhea" id="RHEA:22364"/>
        <dbReference type="ChEBI" id="CHEBI:15378"/>
        <dbReference type="ChEBI" id="CHEBI:29751"/>
        <dbReference type="ChEBI" id="CHEBI:32364"/>
        <dbReference type="ChEBI" id="CHEBI:57540"/>
        <dbReference type="ChEBI" id="CHEBI:57945"/>
        <dbReference type="EC" id="1.1.1.24"/>
    </reaction>
</comment>
<evidence type="ECO:0000256" key="2">
    <source>
        <dbReference type="ARBA" id="ARBA00022605"/>
    </source>
</evidence>
<feature type="domain" description="Shikimate dehydrogenase substrate binding N-terminal" evidence="10">
    <location>
        <begin position="12"/>
        <end position="94"/>
    </location>
</feature>
<proteinExistence type="inferred from homology"/>
<keyword evidence="5 9" id="KW-0057">Aromatic amino acid biosynthesis</keyword>
<dbReference type="AlphaFoldDB" id="A0A6N2ZER9"/>
<feature type="binding site" evidence="9">
    <location>
        <position position="263"/>
    </location>
    <ligand>
        <name>shikimate</name>
        <dbReference type="ChEBI" id="CHEBI:36208"/>
    </ligand>
</feature>
<dbReference type="GO" id="GO:0008652">
    <property type="term" value="P:amino acid biosynthetic process"/>
    <property type="evidence" value="ECO:0007669"/>
    <property type="project" value="UniProtKB-KW"/>
</dbReference>
<sequence length="289" mass="31663">MEISGRTGLLGLIGSPVGHSGSPAMYNYSFEILDLDYKYLAFDIPVEKTEDAVNAFRTFNMKGGNVTMPCKGEVAKYMDELSPASRIIGACNTIINKDGKLIGDITDGKGYVRNLKENGVDIKGKKMTIMGAGGAATAIQVQAALDGAREISIFNKKDAFFEKAQKTVESIKKEVPDCIVNLFDIDDTETLYAEITTSDILTNATLIGMKPYDNETNIKDTSVFRKDLVVTDVVYNPIKTKMILDAEEAGCKVIGGKGMLLYQGVEAFKLFMECEMPVEEVKAKYYSDL</sequence>
<name>A0A6N2ZER9_9FIRM</name>
<dbReference type="GO" id="GO:0030266">
    <property type="term" value="F:quinate 3-dehydrogenase (NAD+) activity"/>
    <property type="evidence" value="ECO:0007669"/>
    <property type="project" value="UniProtKB-EC"/>
</dbReference>
<dbReference type="PANTHER" id="PTHR21089">
    <property type="entry name" value="SHIKIMATE DEHYDROGENASE"/>
    <property type="match status" value="1"/>
</dbReference>
<dbReference type="Gene3D" id="3.40.50.720">
    <property type="entry name" value="NAD(P)-binding Rossmann-like Domain"/>
    <property type="match status" value="1"/>
</dbReference>
<dbReference type="NCBIfam" id="TIGR00507">
    <property type="entry name" value="aroE"/>
    <property type="match status" value="1"/>
</dbReference>
<evidence type="ECO:0000256" key="4">
    <source>
        <dbReference type="ARBA" id="ARBA00023002"/>
    </source>
</evidence>
<dbReference type="InterPro" id="IPR013708">
    <property type="entry name" value="Shikimate_DH-bd_N"/>
</dbReference>
<feature type="binding site" evidence="9">
    <location>
        <begin position="131"/>
        <end position="135"/>
    </location>
    <ligand>
        <name>NADP(+)</name>
        <dbReference type="ChEBI" id="CHEBI:58349"/>
    </ligand>
</feature>
<evidence type="ECO:0000256" key="8">
    <source>
        <dbReference type="ARBA" id="ARBA00060613"/>
    </source>
</evidence>
<dbReference type="FunFam" id="3.40.50.720:FF:000086">
    <property type="entry name" value="Quinate/shikimate dehydrogenase"/>
    <property type="match status" value="1"/>
</dbReference>
<feature type="binding site" evidence="9">
    <location>
        <begin position="20"/>
        <end position="22"/>
    </location>
    <ligand>
        <name>shikimate</name>
        <dbReference type="ChEBI" id="CHEBI:36208"/>
    </ligand>
</feature>
<accession>A0A6N2ZER9</accession>
<evidence type="ECO:0000256" key="9">
    <source>
        <dbReference type="HAMAP-Rule" id="MF_00222"/>
    </source>
</evidence>
<evidence type="ECO:0000256" key="5">
    <source>
        <dbReference type="ARBA" id="ARBA00023141"/>
    </source>
</evidence>
<dbReference type="Gene3D" id="3.40.50.10860">
    <property type="entry name" value="Leucine Dehydrogenase, chain A, domain 1"/>
    <property type="match status" value="1"/>
</dbReference>
<comment type="pathway">
    <text evidence="8">Aromatic compound metabolism; 3,4-dihydroxybenzoate biosynthesis; 3-dehydroquinate from D-quinate (NAD(+) route).</text>
</comment>
<evidence type="ECO:0000313" key="12">
    <source>
        <dbReference type="EMBL" id="VYT76508.1"/>
    </source>
</evidence>
<comment type="catalytic activity">
    <reaction evidence="7">
        <text>shikimate + NAD(+) = 3-dehydroshikimate + NADH + H(+)</text>
        <dbReference type="Rhea" id="RHEA:17741"/>
        <dbReference type="ChEBI" id="CHEBI:15378"/>
        <dbReference type="ChEBI" id="CHEBI:16630"/>
        <dbReference type="ChEBI" id="CHEBI:36208"/>
        <dbReference type="ChEBI" id="CHEBI:57540"/>
        <dbReference type="ChEBI" id="CHEBI:57945"/>
    </reaction>
</comment>
<comment type="pathway">
    <text evidence="1 9">Metabolic intermediate biosynthesis; chorismate biosynthesis; chorismate from D-erythrose 4-phosphate and phosphoenolpyruvate: step 4/7.</text>
</comment>
<feature type="active site" description="Proton acceptor" evidence="9">
    <location>
        <position position="71"/>
    </location>
</feature>
<feature type="binding site" evidence="9">
    <location>
        <position position="233"/>
    </location>
    <ligand>
        <name>NADP(+)</name>
        <dbReference type="ChEBI" id="CHEBI:58349"/>
    </ligand>
</feature>
<organism evidence="12">
    <name type="scientific">Intestinibacter bartlettii</name>
    <dbReference type="NCBI Taxonomy" id="261299"/>
    <lineage>
        <taxon>Bacteria</taxon>
        <taxon>Bacillati</taxon>
        <taxon>Bacillota</taxon>
        <taxon>Clostridia</taxon>
        <taxon>Peptostreptococcales</taxon>
        <taxon>Peptostreptococcaceae</taxon>
        <taxon>Intestinibacter</taxon>
    </lineage>
</organism>
<comment type="subunit">
    <text evidence="9">Homodimer.</text>
</comment>
<dbReference type="UniPathway" id="UPA00053">
    <property type="reaction ID" value="UER00087"/>
</dbReference>
<dbReference type="HAMAP" id="MF_00222">
    <property type="entry name" value="Shikimate_DH_AroE"/>
    <property type="match status" value="1"/>
</dbReference>
<feature type="binding site" evidence="9">
    <location>
        <position position="235"/>
    </location>
    <ligand>
        <name>shikimate</name>
        <dbReference type="ChEBI" id="CHEBI:36208"/>
    </ligand>
</feature>
<dbReference type="InterPro" id="IPR041121">
    <property type="entry name" value="SDH_C"/>
</dbReference>
<dbReference type="Pfam" id="PF18317">
    <property type="entry name" value="SDH_C"/>
    <property type="match status" value="1"/>
</dbReference>
<feature type="binding site" evidence="9">
    <location>
        <position position="92"/>
    </location>
    <ligand>
        <name>shikimate</name>
        <dbReference type="ChEBI" id="CHEBI:36208"/>
    </ligand>
</feature>
<keyword evidence="4 9" id="KW-0560">Oxidoreductase</keyword>
<dbReference type="InterPro" id="IPR036291">
    <property type="entry name" value="NAD(P)-bd_dom_sf"/>
</dbReference>
<evidence type="ECO:0000256" key="7">
    <source>
        <dbReference type="ARBA" id="ARBA00052329"/>
    </source>
</evidence>
<dbReference type="Pfam" id="PF08501">
    <property type="entry name" value="Shikimate_dh_N"/>
    <property type="match status" value="1"/>
</dbReference>
<dbReference type="CDD" id="cd01065">
    <property type="entry name" value="NAD_bind_Shikimate_DH"/>
    <property type="match status" value="1"/>
</dbReference>
<evidence type="ECO:0000256" key="6">
    <source>
        <dbReference type="ARBA" id="ARBA00051639"/>
    </source>
</evidence>
<dbReference type="EMBL" id="CACRUE010000012">
    <property type="protein sequence ID" value="VYT76508.1"/>
    <property type="molecule type" value="Genomic_DNA"/>
</dbReference>
<dbReference type="GO" id="GO:0009073">
    <property type="term" value="P:aromatic amino acid family biosynthetic process"/>
    <property type="evidence" value="ECO:0007669"/>
    <property type="project" value="UniProtKB-KW"/>
</dbReference>
<evidence type="ECO:0000256" key="3">
    <source>
        <dbReference type="ARBA" id="ARBA00022857"/>
    </source>
</evidence>
<gene>
    <name evidence="12" type="primary">aroE_2</name>
    <name evidence="9" type="synonym">aroE</name>
    <name evidence="12" type="ORF">IBLFYP30_00026</name>
</gene>
<reference evidence="12" key="1">
    <citation type="submission" date="2019-11" db="EMBL/GenBank/DDBJ databases">
        <authorList>
            <person name="Feng L."/>
        </authorList>
    </citation>
    <scope>NUCLEOTIDE SEQUENCE</scope>
    <source>
        <strain evidence="12">IbartlettiiLFYP30</strain>
    </source>
</reference>
<dbReference type="SUPFAM" id="SSF51735">
    <property type="entry name" value="NAD(P)-binding Rossmann-fold domains"/>
    <property type="match status" value="1"/>
</dbReference>
<comment type="catalytic activity">
    <reaction evidence="9">
        <text>shikimate + NADP(+) = 3-dehydroshikimate + NADPH + H(+)</text>
        <dbReference type="Rhea" id="RHEA:17737"/>
        <dbReference type="ChEBI" id="CHEBI:15378"/>
        <dbReference type="ChEBI" id="CHEBI:16630"/>
        <dbReference type="ChEBI" id="CHEBI:36208"/>
        <dbReference type="ChEBI" id="CHEBI:57783"/>
        <dbReference type="ChEBI" id="CHEBI:58349"/>
        <dbReference type="EC" id="1.1.1.25"/>
    </reaction>
</comment>
<dbReference type="PANTHER" id="PTHR21089:SF1">
    <property type="entry name" value="BIFUNCTIONAL 3-DEHYDROQUINATE DEHYDRATASE_SHIKIMATE DEHYDROGENASE, CHLOROPLASTIC"/>
    <property type="match status" value="1"/>
</dbReference>
<feature type="domain" description="SDH C-terminal" evidence="11">
    <location>
        <begin position="258"/>
        <end position="283"/>
    </location>
</feature>
<dbReference type="GO" id="GO:0004764">
    <property type="term" value="F:shikimate 3-dehydrogenase (NADP+) activity"/>
    <property type="evidence" value="ECO:0007669"/>
    <property type="project" value="UniProtKB-UniRule"/>
</dbReference>
<dbReference type="RefSeq" id="WP_024037459.1">
    <property type="nucleotide sequence ID" value="NZ_CACRUE010000012.1"/>
</dbReference>
<evidence type="ECO:0000259" key="10">
    <source>
        <dbReference type="Pfam" id="PF08501"/>
    </source>
</evidence>
<dbReference type="NCBIfam" id="NF009200">
    <property type="entry name" value="PRK12548.1"/>
    <property type="match status" value="1"/>
</dbReference>
<dbReference type="GO" id="GO:0009423">
    <property type="term" value="P:chorismate biosynthetic process"/>
    <property type="evidence" value="ECO:0007669"/>
    <property type="project" value="UniProtKB-UniRule"/>
</dbReference>
<dbReference type="EC" id="1.1.1.25" evidence="9"/>